<dbReference type="Pfam" id="PF14088">
    <property type="entry name" value="DUF4268"/>
    <property type="match status" value="1"/>
</dbReference>
<dbReference type="STRING" id="1349421.OI18_22185"/>
<gene>
    <name evidence="2" type="ORF">OI18_22185</name>
</gene>
<evidence type="ECO:0000259" key="1">
    <source>
        <dbReference type="Pfam" id="PF14088"/>
    </source>
</evidence>
<accession>A0A0C1L8P2</accession>
<keyword evidence="3" id="KW-1185">Reference proteome</keyword>
<proteinExistence type="predicted"/>
<evidence type="ECO:0000313" key="2">
    <source>
        <dbReference type="EMBL" id="KIC91948.1"/>
    </source>
</evidence>
<dbReference type="OrthoDB" id="1467516at2"/>
<dbReference type="Proteomes" id="UP000031408">
    <property type="component" value="Unassembled WGS sequence"/>
</dbReference>
<dbReference type="EMBL" id="JSVC01000038">
    <property type="protein sequence ID" value="KIC91948.1"/>
    <property type="molecule type" value="Genomic_DNA"/>
</dbReference>
<dbReference type="AlphaFoldDB" id="A0A0C1L8P2"/>
<feature type="domain" description="DUF4268" evidence="1">
    <location>
        <begin position="10"/>
        <end position="144"/>
    </location>
</feature>
<dbReference type="RefSeq" id="WP_039144203.1">
    <property type="nucleotide sequence ID" value="NZ_JSVC01000038.1"/>
</dbReference>
<dbReference type="InterPro" id="IPR025364">
    <property type="entry name" value="DUF4268"/>
</dbReference>
<sequence>MYPKATASRIRQQFFTIFGQYMSPVPSSDGEKINWINYRTGIRNIFFRIETPNRGCSIGITITHPVTEVRIKMYERLLALYPVLEQEPDTTWVAEKDVGDENGKPVCRLADRLEGVSILNENDWPVIISFLKPRLVALDSFWSMVKPQFDEFNQ</sequence>
<name>A0A0C1L8P2_9BACT</name>
<evidence type="ECO:0000313" key="3">
    <source>
        <dbReference type="Proteomes" id="UP000031408"/>
    </source>
</evidence>
<organism evidence="2 3">
    <name type="scientific">Flavihumibacter solisilvae</name>
    <dbReference type="NCBI Taxonomy" id="1349421"/>
    <lineage>
        <taxon>Bacteria</taxon>
        <taxon>Pseudomonadati</taxon>
        <taxon>Bacteroidota</taxon>
        <taxon>Chitinophagia</taxon>
        <taxon>Chitinophagales</taxon>
        <taxon>Chitinophagaceae</taxon>
        <taxon>Flavihumibacter</taxon>
    </lineage>
</organism>
<reference evidence="2 3" key="1">
    <citation type="submission" date="2014-11" db="EMBL/GenBank/DDBJ databases">
        <title>Genome sequence of Flavihumibacter solisilvae 3-3.</title>
        <authorList>
            <person name="Zhou G."/>
            <person name="Li M."/>
            <person name="Wang G."/>
        </authorList>
    </citation>
    <scope>NUCLEOTIDE SEQUENCE [LARGE SCALE GENOMIC DNA]</scope>
    <source>
        <strain evidence="2 3">3-3</strain>
    </source>
</reference>
<comment type="caution">
    <text evidence="2">The sequence shown here is derived from an EMBL/GenBank/DDBJ whole genome shotgun (WGS) entry which is preliminary data.</text>
</comment>
<protein>
    <recommendedName>
        <fullName evidence="1">DUF4268 domain-containing protein</fullName>
    </recommendedName>
</protein>